<organism evidence="2 3">
    <name type="scientific">Acinetobacter towneri</name>
    <dbReference type="NCBI Taxonomy" id="202956"/>
    <lineage>
        <taxon>Bacteria</taxon>
        <taxon>Pseudomonadati</taxon>
        <taxon>Pseudomonadota</taxon>
        <taxon>Gammaproteobacteria</taxon>
        <taxon>Moraxellales</taxon>
        <taxon>Moraxellaceae</taxon>
        <taxon>Acinetobacter</taxon>
    </lineage>
</organism>
<dbReference type="SUPFAM" id="SSF56281">
    <property type="entry name" value="Metallo-hydrolase/oxidoreductase"/>
    <property type="match status" value="1"/>
</dbReference>
<dbReference type="InterPro" id="IPR001279">
    <property type="entry name" value="Metallo-B-lactamas"/>
</dbReference>
<keyword evidence="2" id="KW-0378">Hydrolase</keyword>
<accession>A0A1E8DYX5</accession>
<dbReference type="Pfam" id="PF19583">
    <property type="entry name" value="ODP"/>
    <property type="match status" value="1"/>
</dbReference>
<dbReference type="Gene3D" id="3.60.15.10">
    <property type="entry name" value="Ribonuclease Z/Hydroxyacylglutathione hydrolase-like"/>
    <property type="match status" value="1"/>
</dbReference>
<dbReference type="eggNOG" id="COG0426">
    <property type="taxonomic scope" value="Bacteria"/>
</dbReference>
<sequence length="265" mass="30021">MAFDRTTSQVLFDNGTHKCISFTSLVKGEGVQANQFLIIDNNRAAVLDPGGDLTYVPLTMELNKYTRLTNLDYVMASHQDPDIITSMPRWLVYTEAKIVASKLWARFLPHLSSSFMSDRMKGDWLDRLVELPDEGQAIHLGESKIIAVPAHFLHSVGNFQFYDPIAKILFSGDMGASMVEDASIPLTDFAAHIPAMKGFHQRYMCSNKVIRLWVNMVRTMDVEMIVPQHGTPFVGKEQVNQFLDWIETLECGVDLMDEHVFSYPE</sequence>
<evidence type="ECO:0000259" key="1">
    <source>
        <dbReference type="SMART" id="SM00849"/>
    </source>
</evidence>
<dbReference type="STRING" id="202956.BJN41_06345"/>
<dbReference type="InterPro" id="IPR045761">
    <property type="entry name" value="ODP_dom"/>
</dbReference>
<name>A0A1E8DYX5_9GAMM</name>
<gene>
    <name evidence="2" type="ORF">BJN41_06345</name>
</gene>
<dbReference type="PANTHER" id="PTHR43041">
    <property type="entry name" value="HYDROLASE, METALLO-BETA-LACTAMASE SUPERFAMILY"/>
    <property type="match status" value="1"/>
</dbReference>
<evidence type="ECO:0000313" key="2">
    <source>
        <dbReference type="EMBL" id="OFE42456.1"/>
    </source>
</evidence>
<reference evidence="2 3" key="1">
    <citation type="submission" date="2016-10" db="EMBL/GenBank/DDBJ databases">
        <title>Genome of airborne Acinetobacter sp. 5-2Ac02 in the hospital environment: Species near to Acinetobacter towneri.</title>
        <authorList>
            <person name="Barbosa B."/>
            <person name="Fernandez-Garcia L."/>
            <person name="Gato E."/>
            <person name="Leao R."/>
            <person name="Albano R."/>
            <person name="Fernandez B."/>
            <person name="Fernandez-Cuenca F."/>
            <person name="Marques E."/>
            <person name="Tomas M."/>
        </authorList>
    </citation>
    <scope>NUCLEOTIDE SEQUENCE [LARGE SCALE GENOMIC DNA]</scope>
    <source>
        <strain evidence="2 3">5-2Ac02</strain>
    </source>
</reference>
<dbReference type="PANTHER" id="PTHR43041:SF1">
    <property type="entry name" value="METALLO-BETA-LACTAMASE DOMAIN-CONTAINING PROTEIN"/>
    <property type="match status" value="1"/>
</dbReference>
<proteinExistence type="predicted"/>
<dbReference type="CDD" id="cd07709">
    <property type="entry name" value="flavodiiron_proteins_MBL-fold"/>
    <property type="match status" value="1"/>
</dbReference>
<dbReference type="EMBL" id="MKQS01000049">
    <property type="protein sequence ID" value="OFE42456.1"/>
    <property type="molecule type" value="Genomic_DNA"/>
</dbReference>
<dbReference type="SMART" id="SM00849">
    <property type="entry name" value="Lactamase_B"/>
    <property type="match status" value="1"/>
</dbReference>
<protein>
    <submittedName>
        <fullName evidence="2">MBL fold metallo-hydrolase</fullName>
    </submittedName>
</protein>
<feature type="domain" description="Metallo-beta-lactamase" evidence="1">
    <location>
        <begin position="32"/>
        <end position="229"/>
    </location>
</feature>
<dbReference type="Proteomes" id="UP000186931">
    <property type="component" value="Unassembled WGS sequence"/>
</dbReference>
<evidence type="ECO:0000313" key="3">
    <source>
        <dbReference type="Proteomes" id="UP000186931"/>
    </source>
</evidence>
<dbReference type="GO" id="GO:0016787">
    <property type="term" value="F:hydrolase activity"/>
    <property type="evidence" value="ECO:0007669"/>
    <property type="project" value="UniProtKB-KW"/>
</dbReference>
<comment type="caution">
    <text evidence="2">The sequence shown here is derived from an EMBL/GenBank/DDBJ whole genome shotgun (WGS) entry which is preliminary data.</text>
</comment>
<dbReference type="RefSeq" id="WP_019837086.1">
    <property type="nucleotide sequence ID" value="NZ_CP183897.1"/>
</dbReference>
<dbReference type="InterPro" id="IPR036866">
    <property type="entry name" value="RibonucZ/Hydroxyglut_hydro"/>
</dbReference>
<dbReference type="AlphaFoldDB" id="A0A1E8DYX5"/>